<keyword evidence="2" id="KW-0732">Signal</keyword>
<evidence type="ECO:0000256" key="1">
    <source>
        <dbReference type="SAM" id="MobiDB-lite"/>
    </source>
</evidence>
<dbReference type="AlphaFoldDB" id="A0A915IYM4"/>
<reference evidence="4" key="1">
    <citation type="submission" date="2022-11" db="UniProtKB">
        <authorList>
            <consortium name="WormBaseParasite"/>
        </authorList>
    </citation>
    <scope>IDENTIFICATION</scope>
</reference>
<dbReference type="WBParaSite" id="nRc.2.0.1.t19215-RA">
    <property type="protein sequence ID" value="nRc.2.0.1.t19215-RA"/>
    <property type="gene ID" value="nRc.2.0.1.g19215"/>
</dbReference>
<evidence type="ECO:0000256" key="2">
    <source>
        <dbReference type="SAM" id="SignalP"/>
    </source>
</evidence>
<organism evidence="3 4">
    <name type="scientific">Romanomermis culicivorax</name>
    <name type="common">Nematode worm</name>
    <dbReference type="NCBI Taxonomy" id="13658"/>
    <lineage>
        <taxon>Eukaryota</taxon>
        <taxon>Metazoa</taxon>
        <taxon>Ecdysozoa</taxon>
        <taxon>Nematoda</taxon>
        <taxon>Enoplea</taxon>
        <taxon>Dorylaimia</taxon>
        <taxon>Mermithida</taxon>
        <taxon>Mermithoidea</taxon>
        <taxon>Mermithidae</taxon>
        <taxon>Romanomermis</taxon>
    </lineage>
</organism>
<keyword evidence="3" id="KW-1185">Reference proteome</keyword>
<feature type="region of interest" description="Disordered" evidence="1">
    <location>
        <begin position="126"/>
        <end position="146"/>
    </location>
</feature>
<name>A0A915IYM4_ROMCU</name>
<evidence type="ECO:0000313" key="3">
    <source>
        <dbReference type="Proteomes" id="UP000887565"/>
    </source>
</evidence>
<feature type="chain" id="PRO_5037426167" evidence="2">
    <location>
        <begin position="19"/>
        <end position="146"/>
    </location>
</feature>
<dbReference type="Proteomes" id="UP000887565">
    <property type="component" value="Unplaced"/>
</dbReference>
<feature type="signal peptide" evidence="2">
    <location>
        <begin position="1"/>
        <end position="18"/>
    </location>
</feature>
<accession>A0A915IYM4</accession>
<proteinExistence type="predicted"/>
<feature type="compositionally biased region" description="Polar residues" evidence="1">
    <location>
        <begin position="126"/>
        <end position="137"/>
    </location>
</feature>
<evidence type="ECO:0000313" key="4">
    <source>
        <dbReference type="WBParaSite" id="nRc.2.0.1.t19215-RA"/>
    </source>
</evidence>
<protein>
    <submittedName>
        <fullName evidence="4">Secreted protein</fullName>
    </submittedName>
</protein>
<sequence>MIPAATALTVAMTATTMAMTTATTCVPHHQIIIKTVAIDQSSFSVHLTNRSLTIELFSKFRRCMKNYHFLPFELGLSRTTKAKAMKIHEQFSKPPVSFIAMHDHYDDPKSQHITFSRSFFETMFTQNKGPGHTSSDSVCRRRPDEA</sequence>